<sequence>MKKIIACLFAIGISSISSAQIETPAPSPGQKIEQKVGLTDITLEYSRPSMKGRTIFGNLAAYGKVWRTGANENTKLTFSTDFIIDGNSLEKGTYALYTIPGKETWDIILYKDAGNWGNPENWDRTKVAAQVNVPTQNLTMNIETLTIGFDNLTNSSAILGIMWENTYVGLKLETPTDMMVSKSITQVMNGPSANDMFGAAVYYLQTDKDMNMAQVWIDKAVEMTADAPKFWYLRQQSLIHAKAGKTKTAISAAKASIKYAKIANNEDYVKMNTASLKEWGAL</sequence>
<feature type="chain" id="PRO_5002666869" description="Dihydrolipoamide dehydrogenase" evidence="1">
    <location>
        <begin position="20"/>
        <end position="282"/>
    </location>
</feature>
<dbReference type="RefSeq" id="WP_004571148.1">
    <property type="nucleotide sequence ID" value="NZ_CH724148.1"/>
</dbReference>
<evidence type="ECO:0000313" key="2">
    <source>
        <dbReference type="EMBL" id="EAR12183.1"/>
    </source>
</evidence>
<name>A4C230_9FLAO</name>
<accession>A4C230</accession>
<gene>
    <name evidence="2" type="ORF">PI23P_12637</name>
</gene>
<reference evidence="2 3" key="1">
    <citation type="submission" date="2006-02" db="EMBL/GenBank/DDBJ databases">
        <authorList>
            <person name="Murray A."/>
            <person name="Staley J."/>
            <person name="Ferriera S."/>
            <person name="Johnson J."/>
            <person name="Kravitz S."/>
            <person name="Halpern A."/>
            <person name="Remington K."/>
            <person name="Beeson K."/>
            <person name="Tran B."/>
            <person name="Rogers Y.-H."/>
            <person name="Friedman R."/>
            <person name="Venter J.C."/>
        </authorList>
    </citation>
    <scope>NUCLEOTIDE SEQUENCE [LARGE SCALE GENOMIC DNA]</scope>
    <source>
        <strain evidence="2 3">23-P</strain>
    </source>
</reference>
<keyword evidence="1" id="KW-0732">Signal</keyword>
<dbReference type="HOGENOM" id="CLU_062228_0_0_10"/>
<evidence type="ECO:0008006" key="4">
    <source>
        <dbReference type="Google" id="ProtNLM"/>
    </source>
</evidence>
<dbReference type="InterPro" id="IPR021314">
    <property type="entry name" value="DUF2911"/>
</dbReference>
<organism evidence="2 3">
    <name type="scientific">Polaribacter irgensii 23-P</name>
    <dbReference type="NCBI Taxonomy" id="313594"/>
    <lineage>
        <taxon>Bacteria</taxon>
        <taxon>Pseudomonadati</taxon>
        <taxon>Bacteroidota</taxon>
        <taxon>Flavobacteriia</taxon>
        <taxon>Flavobacteriales</taxon>
        <taxon>Flavobacteriaceae</taxon>
    </lineage>
</organism>
<protein>
    <recommendedName>
        <fullName evidence="4">Dihydrolipoamide dehydrogenase</fullName>
    </recommendedName>
</protein>
<feature type="signal peptide" evidence="1">
    <location>
        <begin position="1"/>
        <end position="19"/>
    </location>
</feature>
<dbReference type="Pfam" id="PF11138">
    <property type="entry name" value="DUF2911"/>
    <property type="match status" value="1"/>
</dbReference>
<dbReference type="EMBL" id="AAOG01000003">
    <property type="protein sequence ID" value="EAR12183.1"/>
    <property type="molecule type" value="Genomic_DNA"/>
</dbReference>
<proteinExistence type="predicted"/>
<comment type="caution">
    <text evidence="2">The sequence shown here is derived from an EMBL/GenBank/DDBJ whole genome shotgun (WGS) entry which is preliminary data.</text>
</comment>
<evidence type="ECO:0000313" key="3">
    <source>
        <dbReference type="Proteomes" id="UP000003053"/>
    </source>
</evidence>
<keyword evidence="3" id="KW-1185">Reference proteome</keyword>
<dbReference type="STRING" id="313594.PI23P_12637"/>
<dbReference type="OrthoDB" id="187854at2"/>
<dbReference type="Proteomes" id="UP000003053">
    <property type="component" value="Unassembled WGS sequence"/>
</dbReference>
<dbReference type="eggNOG" id="COG0790">
    <property type="taxonomic scope" value="Bacteria"/>
</dbReference>
<evidence type="ECO:0000256" key="1">
    <source>
        <dbReference type="SAM" id="SignalP"/>
    </source>
</evidence>
<dbReference type="AlphaFoldDB" id="A4C230"/>